<feature type="region of interest" description="Disordered" evidence="4">
    <location>
        <begin position="1"/>
        <end position="26"/>
    </location>
</feature>
<feature type="compositionally biased region" description="Polar residues" evidence="4">
    <location>
        <begin position="1"/>
        <end position="11"/>
    </location>
</feature>
<dbReference type="GO" id="GO:0006388">
    <property type="term" value="P:tRNA splicing, via endonucleolytic cleavage and ligation"/>
    <property type="evidence" value="ECO:0007669"/>
    <property type="project" value="TreeGrafter"/>
</dbReference>
<feature type="region of interest" description="Disordered" evidence="4">
    <location>
        <begin position="313"/>
        <end position="425"/>
    </location>
</feature>
<comment type="caution">
    <text evidence="5">The sequence shown here is derived from an EMBL/GenBank/DDBJ whole genome shotgun (WGS) entry which is preliminary data.</text>
</comment>
<dbReference type="InterPro" id="IPR002745">
    <property type="entry name" value="Ptrans_KptA/Tpt1"/>
</dbReference>
<feature type="compositionally biased region" description="Basic and acidic residues" evidence="4">
    <location>
        <begin position="319"/>
        <end position="329"/>
    </location>
</feature>
<organism evidence="5 6">
    <name type="scientific">Halocaridina rubra</name>
    <name type="common">Hawaiian red shrimp</name>
    <dbReference type="NCBI Taxonomy" id="373956"/>
    <lineage>
        <taxon>Eukaryota</taxon>
        <taxon>Metazoa</taxon>
        <taxon>Ecdysozoa</taxon>
        <taxon>Arthropoda</taxon>
        <taxon>Crustacea</taxon>
        <taxon>Multicrustacea</taxon>
        <taxon>Malacostraca</taxon>
        <taxon>Eumalacostraca</taxon>
        <taxon>Eucarida</taxon>
        <taxon>Decapoda</taxon>
        <taxon>Pleocyemata</taxon>
        <taxon>Caridea</taxon>
        <taxon>Atyoidea</taxon>
        <taxon>Atyidae</taxon>
        <taxon>Halocaridina</taxon>
    </lineage>
</organism>
<dbReference type="Pfam" id="PF01885">
    <property type="entry name" value="PTS_2-RNA"/>
    <property type="match status" value="1"/>
</dbReference>
<dbReference type="PANTHER" id="PTHR12684">
    <property type="entry name" value="PUTATIVE PHOSPHOTRANSFERASE"/>
    <property type="match status" value="1"/>
</dbReference>
<proteinExistence type="inferred from homology"/>
<dbReference type="GO" id="GO:0000215">
    <property type="term" value="F:tRNA 2'-phosphotransferase activity"/>
    <property type="evidence" value="ECO:0007669"/>
    <property type="project" value="TreeGrafter"/>
</dbReference>
<name>A0AAN8X0Q7_HALRR</name>
<gene>
    <name evidence="5" type="ORF">SK128_024374</name>
</gene>
<comment type="similarity">
    <text evidence="1">Belongs to the KptA/TPT1 family.</text>
</comment>
<dbReference type="InterPro" id="IPR042081">
    <property type="entry name" value="RNA_2'-PTrans_C"/>
</dbReference>
<dbReference type="EMBL" id="JAXCGZ010015711">
    <property type="protein sequence ID" value="KAK7069890.1"/>
    <property type="molecule type" value="Genomic_DNA"/>
</dbReference>
<feature type="compositionally biased region" description="Basic and acidic residues" evidence="4">
    <location>
        <begin position="349"/>
        <end position="378"/>
    </location>
</feature>
<evidence type="ECO:0000256" key="2">
    <source>
        <dbReference type="ARBA" id="ARBA00022679"/>
    </source>
</evidence>
<keyword evidence="6" id="KW-1185">Reference proteome</keyword>
<keyword evidence="3" id="KW-0520">NAD</keyword>
<evidence type="ECO:0000256" key="3">
    <source>
        <dbReference type="ARBA" id="ARBA00023027"/>
    </source>
</evidence>
<dbReference type="PANTHER" id="PTHR12684:SF2">
    <property type="entry name" value="TRNA 2'-PHOSPHOTRANSFERASE 1"/>
    <property type="match status" value="1"/>
</dbReference>
<feature type="compositionally biased region" description="Low complexity" evidence="4">
    <location>
        <begin position="379"/>
        <end position="399"/>
    </location>
</feature>
<evidence type="ECO:0000313" key="5">
    <source>
        <dbReference type="EMBL" id="KAK7069890.1"/>
    </source>
</evidence>
<feature type="non-terminal residue" evidence="5">
    <location>
        <position position="1"/>
    </location>
</feature>
<accession>A0AAN8X0Q7</accession>
<dbReference type="Proteomes" id="UP001381693">
    <property type="component" value="Unassembled WGS sequence"/>
</dbReference>
<reference evidence="5 6" key="1">
    <citation type="submission" date="2023-11" db="EMBL/GenBank/DDBJ databases">
        <title>Halocaridina rubra genome assembly.</title>
        <authorList>
            <person name="Smith C."/>
        </authorList>
    </citation>
    <scope>NUCLEOTIDE SEQUENCE [LARGE SCALE GENOMIC DNA]</scope>
    <source>
        <strain evidence="5">EP-1</strain>
        <tissue evidence="5">Whole</tissue>
    </source>
</reference>
<evidence type="ECO:0000256" key="4">
    <source>
        <dbReference type="SAM" id="MobiDB-lite"/>
    </source>
</evidence>
<evidence type="ECO:0000313" key="6">
    <source>
        <dbReference type="Proteomes" id="UP001381693"/>
    </source>
</evidence>
<evidence type="ECO:0000256" key="1">
    <source>
        <dbReference type="ARBA" id="ARBA00009836"/>
    </source>
</evidence>
<dbReference type="AlphaFoldDB" id="A0AAN8X0Q7"/>
<sequence length="425" mass="46847">YSINNQGAETYSPQPPDPNQLPSPSGLCISVQKEAPPSGHANGAVDAKRTFSQHTRQVETSEICSADEVECIVHGTFFASWHKIRQNGITGMNGRSILCYTCVPQGIPSKKDFQLHIHINVTKALEDGIKFHRISKRQAVCSGDRQGVLRPLYFSKVVDCLTNSIIFPVQNAAMRDAANWNSGGIPCGPRLDPVNSNPAQSSGFNSVPQQVCVGRGRGAHSPQGLKLHEFIWSQVQQKDQEVDLRPAQSEALSRLLNISGENSSNSSSSFSSGRVEVSVQDIFRGAVSGGTSYIEPSTINNLNSFSSISVPQNLSTQDVTEKRGKKGDSPAKSAFVPTQVIRNQTPRKPKTDQFREETRDVSSIEEREGFDIHLEKQQSQHPQKQSQPPLQQQQLSHKSNNNEQPKRRGRNRLAVKFGQPFLEDT</sequence>
<dbReference type="SUPFAM" id="SSF56399">
    <property type="entry name" value="ADP-ribosylation"/>
    <property type="match status" value="1"/>
</dbReference>
<keyword evidence="2" id="KW-0808">Transferase</keyword>
<protein>
    <submittedName>
        <fullName evidence="5">Uncharacterized protein</fullName>
    </submittedName>
</protein>
<dbReference type="Gene3D" id="3.20.170.30">
    <property type="match status" value="1"/>
</dbReference>